<name>A0A2P5WGZ5_GOSBA</name>
<dbReference type="AlphaFoldDB" id="A0A2P5WGZ5"/>
<evidence type="ECO:0000256" key="1">
    <source>
        <dbReference type="ARBA" id="ARBA00004123"/>
    </source>
</evidence>
<feature type="compositionally biased region" description="Basic and acidic residues" evidence="7">
    <location>
        <begin position="137"/>
        <end position="151"/>
    </location>
</feature>
<dbReference type="GO" id="GO:0046983">
    <property type="term" value="F:protein dimerization activity"/>
    <property type="evidence" value="ECO:0007669"/>
    <property type="project" value="InterPro"/>
</dbReference>
<keyword evidence="2" id="KW-0805">Transcription regulation</keyword>
<evidence type="ECO:0000256" key="3">
    <source>
        <dbReference type="ARBA" id="ARBA00023125"/>
    </source>
</evidence>
<dbReference type="OrthoDB" id="690068at2759"/>
<dbReference type="PANTHER" id="PTHR12565:SF340">
    <property type="entry name" value="TRANSCRIPTION FACTOR BEE 3"/>
    <property type="match status" value="1"/>
</dbReference>
<sequence>MADFSEQSYRQPFPFLDIDPTMESLTQFAELNPQSFILDNSAFNFQTFFPLSINDSLFSNQASQGETMSGFIHNSNQSSVSAQPIFSAKTEVEEISNKRKALDILESSSGNSSSSSPQVSETGIKRRNNSGRGKRAKSNEKEMEKPKEVVHVRARRGQATDSHSLAERVRRGKINERLRCLQDIVPGCYKTMGMALMLDEIINYVQSLQNQVEFLSMKLTAASTYYDFNSESDAMERMQRRKAEEAKELERLMREGYVGIGGREKAEEAKELERLMREGYVGIGGVACFHSSSTYGPL</sequence>
<dbReference type="GO" id="GO:0003700">
    <property type="term" value="F:DNA-binding transcription factor activity"/>
    <property type="evidence" value="ECO:0007669"/>
    <property type="project" value="TreeGrafter"/>
</dbReference>
<dbReference type="Proteomes" id="UP000239757">
    <property type="component" value="Unassembled WGS sequence"/>
</dbReference>
<feature type="domain" description="BHLH" evidence="8">
    <location>
        <begin position="158"/>
        <end position="208"/>
    </location>
</feature>
<accession>A0A2P5WGZ5</accession>
<dbReference type="Gene3D" id="4.10.280.10">
    <property type="entry name" value="Helix-loop-helix DNA-binding domain"/>
    <property type="match status" value="1"/>
</dbReference>
<dbReference type="GO" id="GO:0003677">
    <property type="term" value="F:DNA binding"/>
    <property type="evidence" value="ECO:0007669"/>
    <property type="project" value="UniProtKB-KW"/>
</dbReference>
<evidence type="ECO:0000256" key="2">
    <source>
        <dbReference type="ARBA" id="ARBA00023015"/>
    </source>
</evidence>
<comment type="function">
    <text evidence="6">Positive regulator of brassinosteroid signaling.</text>
</comment>
<keyword evidence="5" id="KW-0539">Nucleus</keyword>
<dbReference type="InterPro" id="IPR036638">
    <property type="entry name" value="HLH_DNA-bd_sf"/>
</dbReference>
<gene>
    <name evidence="9" type="ORF">GOBAR_AA30322</name>
</gene>
<proteinExistence type="predicted"/>
<dbReference type="InterPro" id="IPR011598">
    <property type="entry name" value="bHLH_dom"/>
</dbReference>
<dbReference type="GO" id="GO:0005634">
    <property type="term" value="C:nucleus"/>
    <property type="evidence" value="ECO:0007669"/>
    <property type="project" value="UniProtKB-SubCell"/>
</dbReference>
<feature type="compositionally biased region" description="Low complexity" evidence="7">
    <location>
        <begin position="107"/>
        <end position="116"/>
    </location>
</feature>
<evidence type="ECO:0000256" key="7">
    <source>
        <dbReference type="SAM" id="MobiDB-lite"/>
    </source>
</evidence>
<dbReference type="EMBL" id="KZ667645">
    <property type="protein sequence ID" value="PPR90364.1"/>
    <property type="molecule type" value="Genomic_DNA"/>
</dbReference>
<dbReference type="Pfam" id="PF00010">
    <property type="entry name" value="HLH"/>
    <property type="match status" value="1"/>
</dbReference>
<dbReference type="FunFam" id="4.10.280.10:FF:000058">
    <property type="entry name" value="transcription factor BEE 3-like"/>
    <property type="match status" value="1"/>
</dbReference>
<dbReference type="SMART" id="SM00353">
    <property type="entry name" value="HLH"/>
    <property type="match status" value="1"/>
</dbReference>
<dbReference type="InterPro" id="IPR024097">
    <property type="entry name" value="bHLH_ZIP_TF"/>
</dbReference>
<evidence type="ECO:0000313" key="9">
    <source>
        <dbReference type="EMBL" id="PPR90364.1"/>
    </source>
</evidence>
<evidence type="ECO:0000256" key="6">
    <source>
        <dbReference type="ARBA" id="ARBA00055372"/>
    </source>
</evidence>
<reference evidence="9 10" key="1">
    <citation type="submission" date="2015-01" db="EMBL/GenBank/DDBJ databases">
        <title>Genome of allotetraploid Gossypium barbadense reveals genomic plasticity and fiber elongation in cotton evolution.</title>
        <authorList>
            <person name="Chen X."/>
            <person name="Liu X."/>
            <person name="Zhao B."/>
            <person name="Zheng H."/>
            <person name="Hu Y."/>
            <person name="Lu G."/>
            <person name="Yang C."/>
            <person name="Chen J."/>
            <person name="Shan C."/>
            <person name="Zhang L."/>
            <person name="Zhou Y."/>
            <person name="Wang L."/>
            <person name="Guo W."/>
            <person name="Bai Y."/>
            <person name="Ruan J."/>
            <person name="Shangguan X."/>
            <person name="Mao Y."/>
            <person name="Jiang J."/>
            <person name="Zhu Y."/>
            <person name="Lei J."/>
            <person name="Kang H."/>
            <person name="Chen S."/>
            <person name="He X."/>
            <person name="Wang R."/>
            <person name="Wang Y."/>
            <person name="Chen J."/>
            <person name="Wang L."/>
            <person name="Yu S."/>
            <person name="Wang B."/>
            <person name="Wei J."/>
            <person name="Song S."/>
            <person name="Lu X."/>
            <person name="Gao Z."/>
            <person name="Gu W."/>
            <person name="Deng X."/>
            <person name="Ma D."/>
            <person name="Wang S."/>
            <person name="Liang W."/>
            <person name="Fang L."/>
            <person name="Cai C."/>
            <person name="Zhu X."/>
            <person name="Zhou B."/>
            <person name="Zhang Y."/>
            <person name="Chen Z."/>
            <person name="Xu S."/>
            <person name="Zhu R."/>
            <person name="Wang S."/>
            <person name="Zhang T."/>
            <person name="Zhao G."/>
        </authorList>
    </citation>
    <scope>NUCLEOTIDE SEQUENCE [LARGE SCALE GENOMIC DNA]</scope>
    <source>
        <strain evidence="10">cv. Xinhai21</strain>
        <tissue evidence="9">Leaf</tissue>
    </source>
</reference>
<feature type="region of interest" description="Disordered" evidence="7">
    <location>
        <begin position="106"/>
        <end position="164"/>
    </location>
</feature>
<evidence type="ECO:0000259" key="8">
    <source>
        <dbReference type="PROSITE" id="PS50888"/>
    </source>
</evidence>
<dbReference type="CDD" id="cd18919">
    <property type="entry name" value="bHLH_AtBPE_like"/>
    <property type="match status" value="1"/>
</dbReference>
<keyword evidence="3" id="KW-0238">DNA-binding</keyword>
<protein>
    <recommendedName>
        <fullName evidence="8">BHLH domain-containing protein</fullName>
    </recommendedName>
</protein>
<dbReference type="PANTHER" id="PTHR12565">
    <property type="entry name" value="STEROL REGULATORY ELEMENT-BINDING PROTEIN"/>
    <property type="match status" value="1"/>
</dbReference>
<organism evidence="9 10">
    <name type="scientific">Gossypium barbadense</name>
    <name type="common">Sea Island cotton</name>
    <name type="synonym">Hibiscus barbadensis</name>
    <dbReference type="NCBI Taxonomy" id="3634"/>
    <lineage>
        <taxon>Eukaryota</taxon>
        <taxon>Viridiplantae</taxon>
        <taxon>Streptophyta</taxon>
        <taxon>Embryophyta</taxon>
        <taxon>Tracheophyta</taxon>
        <taxon>Spermatophyta</taxon>
        <taxon>Magnoliopsida</taxon>
        <taxon>eudicotyledons</taxon>
        <taxon>Gunneridae</taxon>
        <taxon>Pentapetalae</taxon>
        <taxon>rosids</taxon>
        <taxon>malvids</taxon>
        <taxon>Malvales</taxon>
        <taxon>Malvaceae</taxon>
        <taxon>Malvoideae</taxon>
        <taxon>Gossypium</taxon>
    </lineage>
</organism>
<evidence type="ECO:0000313" key="10">
    <source>
        <dbReference type="Proteomes" id="UP000239757"/>
    </source>
</evidence>
<keyword evidence="4" id="KW-0804">Transcription</keyword>
<evidence type="ECO:0000256" key="5">
    <source>
        <dbReference type="ARBA" id="ARBA00023242"/>
    </source>
</evidence>
<dbReference type="SUPFAM" id="SSF47459">
    <property type="entry name" value="HLH, helix-loop-helix DNA-binding domain"/>
    <property type="match status" value="1"/>
</dbReference>
<feature type="compositionally biased region" description="Basic residues" evidence="7">
    <location>
        <begin position="125"/>
        <end position="136"/>
    </location>
</feature>
<dbReference type="GO" id="GO:0006351">
    <property type="term" value="P:DNA-templated transcription"/>
    <property type="evidence" value="ECO:0007669"/>
    <property type="project" value="UniProtKB-ARBA"/>
</dbReference>
<comment type="subcellular location">
    <subcellularLocation>
        <location evidence="1">Nucleus</location>
    </subcellularLocation>
</comment>
<evidence type="ECO:0000256" key="4">
    <source>
        <dbReference type="ARBA" id="ARBA00023163"/>
    </source>
</evidence>
<dbReference type="PROSITE" id="PS50888">
    <property type="entry name" value="BHLH"/>
    <property type="match status" value="1"/>
</dbReference>